<dbReference type="InterPro" id="IPR031972">
    <property type="entry name" value="CSRNP_N"/>
</dbReference>
<evidence type="ECO:0000256" key="1">
    <source>
        <dbReference type="ARBA" id="ARBA00004123"/>
    </source>
</evidence>
<evidence type="ECO:0000313" key="11">
    <source>
        <dbReference type="EMBL" id="KAJ1346512.1"/>
    </source>
</evidence>
<feature type="compositionally biased region" description="Polar residues" evidence="9">
    <location>
        <begin position="137"/>
        <end position="152"/>
    </location>
</feature>
<comment type="subcellular location">
    <subcellularLocation>
        <location evidence="1">Nucleus</location>
    </subcellularLocation>
</comment>
<keyword evidence="4" id="KW-0805">Transcription regulation</keyword>
<evidence type="ECO:0000256" key="2">
    <source>
        <dbReference type="ARBA" id="ARBA00008548"/>
    </source>
</evidence>
<feature type="compositionally biased region" description="Polar residues" evidence="9">
    <location>
        <begin position="602"/>
        <end position="617"/>
    </location>
</feature>
<name>A0AAD5QCJ8_PARTN</name>
<gene>
    <name evidence="11" type="ORF">KIN20_001312</name>
</gene>
<accession>A0AAD5QCJ8</accession>
<feature type="region of interest" description="Disordered" evidence="9">
    <location>
        <begin position="137"/>
        <end position="202"/>
    </location>
</feature>
<organism evidence="11 12">
    <name type="scientific">Parelaphostrongylus tenuis</name>
    <name type="common">Meningeal worm</name>
    <dbReference type="NCBI Taxonomy" id="148309"/>
    <lineage>
        <taxon>Eukaryota</taxon>
        <taxon>Metazoa</taxon>
        <taxon>Ecdysozoa</taxon>
        <taxon>Nematoda</taxon>
        <taxon>Chromadorea</taxon>
        <taxon>Rhabditida</taxon>
        <taxon>Rhabditina</taxon>
        <taxon>Rhabditomorpha</taxon>
        <taxon>Strongyloidea</taxon>
        <taxon>Metastrongylidae</taxon>
        <taxon>Parelaphostrongylus</taxon>
    </lineage>
</organism>
<feature type="region of interest" description="Disordered" evidence="9">
    <location>
        <begin position="101"/>
        <end position="120"/>
    </location>
</feature>
<evidence type="ECO:0000256" key="5">
    <source>
        <dbReference type="ARBA" id="ARBA00023125"/>
    </source>
</evidence>
<dbReference type="GO" id="GO:0005634">
    <property type="term" value="C:nucleus"/>
    <property type="evidence" value="ECO:0007669"/>
    <property type="project" value="UniProtKB-SubCell"/>
</dbReference>
<feature type="region of interest" description="Disordered" evidence="9">
    <location>
        <begin position="597"/>
        <end position="627"/>
    </location>
</feature>
<keyword evidence="6" id="KW-0010">Activator</keyword>
<dbReference type="GO" id="GO:0006915">
    <property type="term" value="P:apoptotic process"/>
    <property type="evidence" value="ECO:0007669"/>
    <property type="project" value="UniProtKB-KW"/>
</dbReference>
<dbReference type="GO" id="GO:0000981">
    <property type="term" value="F:DNA-binding transcription factor activity, RNA polymerase II-specific"/>
    <property type="evidence" value="ECO:0007669"/>
    <property type="project" value="TreeGrafter"/>
</dbReference>
<evidence type="ECO:0000256" key="4">
    <source>
        <dbReference type="ARBA" id="ARBA00023015"/>
    </source>
</evidence>
<evidence type="ECO:0000256" key="9">
    <source>
        <dbReference type="SAM" id="MobiDB-lite"/>
    </source>
</evidence>
<dbReference type="PRINTS" id="PR02031">
    <property type="entry name" value="CYSSERRICHNP"/>
</dbReference>
<evidence type="ECO:0000259" key="10">
    <source>
        <dbReference type="Pfam" id="PF16019"/>
    </source>
</evidence>
<dbReference type="AlphaFoldDB" id="A0AAD5QCJ8"/>
<dbReference type="Pfam" id="PF16019">
    <property type="entry name" value="CSRNP_N"/>
    <property type="match status" value="1"/>
</dbReference>
<dbReference type="GO" id="GO:0043565">
    <property type="term" value="F:sequence-specific DNA binding"/>
    <property type="evidence" value="ECO:0007669"/>
    <property type="project" value="TreeGrafter"/>
</dbReference>
<protein>
    <recommendedName>
        <fullName evidence="10">Cysteine/serine-rich nuclear protein N-terminal domain-containing protein</fullName>
    </recommendedName>
</protein>
<comment type="caution">
    <text evidence="11">The sequence shown here is derived from an EMBL/GenBank/DDBJ whole genome shotgun (WGS) entry which is preliminary data.</text>
</comment>
<dbReference type="PANTHER" id="PTHR13580:SF9">
    <property type="entry name" value="AXIN1 UP-REGULATED 1, ISOFORM A"/>
    <property type="match status" value="1"/>
</dbReference>
<feature type="compositionally biased region" description="Polar residues" evidence="9">
    <location>
        <begin position="109"/>
        <end position="120"/>
    </location>
</feature>
<keyword evidence="7" id="KW-0804">Transcription</keyword>
<dbReference type="EMBL" id="JAHQIW010000185">
    <property type="protein sequence ID" value="KAJ1346512.1"/>
    <property type="molecule type" value="Genomic_DNA"/>
</dbReference>
<dbReference type="Proteomes" id="UP001196413">
    <property type="component" value="Unassembled WGS sequence"/>
</dbReference>
<keyword evidence="12" id="KW-1185">Reference proteome</keyword>
<feature type="compositionally biased region" description="Basic and acidic residues" evidence="9">
    <location>
        <begin position="191"/>
        <end position="200"/>
    </location>
</feature>
<evidence type="ECO:0000256" key="6">
    <source>
        <dbReference type="ARBA" id="ARBA00023159"/>
    </source>
</evidence>
<reference evidence="11" key="1">
    <citation type="submission" date="2021-06" db="EMBL/GenBank/DDBJ databases">
        <title>Parelaphostrongylus tenuis whole genome reference sequence.</title>
        <authorList>
            <person name="Garwood T.J."/>
            <person name="Larsen P.A."/>
            <person name="Fountain-Jones N.M."/>
            <person name="Garbe J.R."/>
            <person name="Macchietto M.G."/>
            <person name="Kania S.A."/>
            <person name="Gerhold R.W."/>
            <person name="Richards J.E."/>
            <person name="Wolf T.M."/>
        </authorList>
    </citation>
    <scope>NUCLEOTIDE SEQUENCE</scope>
    <source>
        <strain evidence="11">MNPRO001-30</strain>
        <tissue evidence="11">Meninges</tissue>
    </source>
</reference>
<comment type="similarity">
    <text evidence="2">Belongs to the AXUD1 family.</text>
</comment>
<evidence type="ECO:0000313" key="12">
    <source>
        <dbReference type="Proteomes" id="UP001196413"/>
    </source>
</evidence>
<sequence>MNDSVPSSNLPKLRLLPIWKRHILPTTPTTSNDPFEFPTSPASTIKRVKSRTKMNGSTSVKSDIPETMPECQQLSFPSEPAPSPRKIPLWKKSQCLKEESVDFLPSPRKPNSPSVTVGSSNHQPVEVVVLDGPEVFSTPTNPRKQLHSVESTSDLRRPVSTLKKSGRCASLSAFDKVVTTPTRTSPRRKHPNDGEADDLRGSISLPRRKGNCISVSDCDRSVLVSSAGLPCRNSPSPSISTRNVKNMTYSSGLVESEPLFTEVKSVDAPILDSNSTDIKCASTSIQKYEASLSSSPSSMEFSELPNITHINMEPISPLNISLAIVEGKDPDSVIDSSSKSCAHLSNMPVTCFQEFCGDEGAVDRRTCICSQEACSLKSTCFCLSRRSDGLSVTEEQNEAFACSVAPVDSQKLRSKTRISTVPKSGEVSLGMVDKHFTERQFSLSLGHRPELKLTNENEDKFSSQEETSGSCSEYPYDLLGSEMHERSTAYQLRLFEGKTRIKMLKRSGVQVQKDESMESLESIRKSRILCGCHCENGICIPSTCQCALEEIVCQVDGLDEFGMTHPCWCNATSCSNPYGRMEFDPEHGVYDLPHRIRFNSDGEPQSDNQPNTSPSEDQNFKEYNLVQ</sequence>
<evidence type="ECO:0000256" key="7">
    <source>
        <dbReference type="ARBA" id="ARBA00023163"/>
    </source>
</evidence>
<keyword evidence="5" id="KW-0238">DNA-binding</keyword>
<keyword evidence="8" id="KW-0539">Nucleus</keyword>
<proteinExistence type="inferred from homology"/>
<feature type="domain" description="Cysteine/serine-rich nuclear protein N-terminal" evidence="10">
    <location>
        <begin position="418"/>
        <end position="587"/>
    </location>
</feature>
<keyword evidence="3" id="KW-0053">Apoptosis</keyword>
<dbReference type="InterPro" id="IPR023260">
    <property type="entry name" value="Cys/Ser-rich_nuc_prot"/>
</dbReference>
<evidence type="ECO:0000256" key="8">
    <source>
        <dbReference type="ARBA" id="ARBA00023242"/>
    </source>
</evidence>
<feature type="region of interest" description="Disordered" evidence="9">
    <location>
        <begin position="49"/>
        <end position="87"/>
    </location>
</feature>
<evidence type="ECO:0000256" key="3">
    <source>
        <dbReference type="ARBA" id="ARBA00022703"/>
    </source>
</evidence>
<dbReference type="PANTHER" id="PTHR13580">
    <property type="entry name" value="TGF-BETA INDUCED APOPTOSIS PROTEIN"/>
    <property type="match status" value="1"/>
</dbReference>